<feature type="compositionally biased region" description="Low complexity" evidence="1">
    <location>
        <begin position="273"/>
        <end position="290"/>
    </location>
</feature>
<dbReference type="Proteomes" id="UP000186922">
    <property type="component" value="Unassembled WGS sequence"/>
</dbReference>
<accession>A0A1D1VV73</accession>
<evidence type="ECO:0000313" key="2">
    <source>
        <dbReference type="EMBL" id="GAV05372.1"/>
    </source>
</evidence>
<dbReference type="AlphaFoldDB" id="A0A1D1VV73"/>
<protein>
    <submittedName>
        <fullName evidence="2">Uncharacterized protein</fullName>
    </submittedName>
</protein>
<keyword evidence="3" id="KW-1185">Reference proteome</keyword>
<reference evidence="2 3" key="1">
    <citation type="journal article" date="2016" name="Nat. Commun.">
        <title>Extremotolerant tardigrade genome and improved radiotolerance of human cultured cells by tardigrade-unique protein.</title>
        <authorList>
            <person name="Hashimoto T."/>
            <person name="Horikawa D.D."/>
            <person name="Saito Y."/>
            <person name="Kuwahara H."/>
            <person name="Kozuka-Hata H."/>
            <person name="Shin-I T."/>
            <person name="Minakuchi Y."/>
            <person name="Ohishi K."/>
            <person name="Motoyama A."/>
            <person name="Aizu T."/>
            <person name="Enomoto A."/>
            <person name="Kondo K."/>
            <person name="Tanaka S."/>
            <person name="Hara Y."/>
            <person name="Koshikawa S."/>
            <person name="Sagara H."/>
            <person name="Miura T."/>
            <person name="Yokobori S."/>
            <person name="Miyagawa K."/>
            <person name="Suzuki Y."/>
            <person name="Kubo T."/>
            <person name="Oyama M."/>
            <person name="Kohara Y."/>
            <person name="Fujiyama A."/>
            <person name="Arakawa K."/>
            <person name="Katayama T."/>
            <person name="Toyoda A."/>
            <person name="Kunieda T."/>
        </authorList>
    </citation>
    <scope>NUCLEOTIDE SEQUENCE [LARGE SCALE GENOMIC DNA]</scope>
    <source>
        <strain evidence="2 3">YOKOZUNA-1</strain>
    </source>
</reference>
<proteinExistence type="predicted"/>
<evidence type="ECO:0000313" key="3">
    <source>
        <dbReference type="Proteomes" id="UP000186922"/>
    </source>
</evidence>
<evidence type="ECO:0000256" key="1">
    <source>
        <dbReference type="SAM" id="MobiDB-lite"/>
    </source>
</evidence>
<gene>
    <name evidence="2" type="primary">RvY_15519-1</name>
    <name evidence="2" type="synonym">RvY_15519.1</name>
    <name evidence="2" type="ORF">RvY_15519</name>
</gene>
<feature type="region of interest" description="Disordered" evidence="1">
    <location>
        <begin position="268"/>
        <end position="290"/>
    </location>
</feature>
<name>A0A1D1VV73_RAMVA</name>
<organism evidence="2 3">
    <name type="scientific">Ramazzottius varieornatus</name>
    <name type="common">Water bear</name>
    <name type="synonym">Tardigrade</name>
    <dbReference type="NCBI Taxonomy" id="947166"/>
    <lineage>
        <taxon>Eukaryota</taxon>
        <taxon>Metazoa</taxon>
        <taxon>Ecdysozoa</taxon>
        <taxon>Tardigrada</taxon>
        <taxon>Eutardigrada</taxon>
        <taxon>Parachela</taxon>
        <taxon>Hypsibioidea</taxon>
        <taxon>Ramazzottiidae</taxon>
        <taxon>Ramazzottius</taxon>
    </lineage>
</organism>
<dbReference type="EMBL" id="BDGG01000012">
    <property type="protein sequence ID" value="GAV05372.1"/>
    <property type="molecule type" value="Genomic_DNA"/>
</dbReference>
<sequence>MATMMASARSCSFCCSFCTSYKPVLTAKDYFDSLPPASIIRIMHLWNLYWIGNRDGRYSEADWEILAEKAQSIGSCFFRMVLELRTVSAESEEIFVTMITKFHFMLAGRRQELVENGLHLEDPFHPISPQYGEALEVKIAEWREYNMLTEAVISLPSRMMIRRCLSHSNAVLMETFEYAMQSWHKVGEDRIDSLTKTWIWNDHNLKSGQMSDPAALAEEEVMVGLVAPSQLMICAATEEDIVMEEHPSHNFGVSASMAILRETTYGSDVNEGSSVSSSPSTSSKDSGSCSQNFSFASGKPYDRENEQEGSDISRFLPVKEVKNGGKRGRVLRCFRAVFRCLTVCVKGPSTDEWTAVSEGSSLKLSQNSTS</sequence>
<comment type="caution">
    <text evidence="2">The sequence shown here is derived from an EMBL/GenBank/DDBJ whole genome shotgun (WGS) entry which is preliminary data.</text>
</comment>